<dbReference type="InterPro" id="IPR023535">
    <property type="entry name" value="TC-AMP_synthase"/>
</dbReference>
<dbReference type="InterPro" id="IPR006070">
    <property type="entry name" value="Sua5-like_dom"/>
</dbReference>
<dbReference type="Proteomes" id="UP001500021">
    <property type="component" value="Unassembled WGS sequence"/>
</dbReference>
<evidence type="ECO:0000256" key="2">
    <source>
        <dbReference type="ARBA" id="ARBA00022490"/>
    </source>
</evidence>
<evidence type="ECO:0000313" key="11">
    <source>
        <dbReference type="EMBL" id="GAA0818320.1"/>
    </source>
</evidence>
<dbReference type="InterPro" id="IPR050156">
    <property type="entry name" value="TC-AMP_synthase_SUA5"/>
</dbReference>
<dbReference type="InterPro" id="IPR017945">
    <property type="entry name" value="DHBP_synth_RibB-like_a/b_dom"/>
</dbReference>
<comment type="subcellular location">
    <subcellularLocation>
        <location evidence="1 9">Cytoplasm</location>
    </subcellularLocation>
</comment>
<keyword evidence="3 9" id="KW-0808">Transferase</keyword>
<proteinExistence type="inferred from homology"/>
<sequence>MSVTSLSPSILEASEALLQGGVIAYPTEGVFGLGCDPDNSVAVEKVLKLKQRSIDKGLILLAGDYSQVQKYIDESVITSEQMTIILSRWPNAITQVLPAKESVPTLLKGVFSTIAVRITQHPDVIALCKQTNKAIVSTSANLSGQPSALTWQQVLEQFPTELDGLIKTNTLGRASASTIIDGITGQVYRG</sequence>
<protein>
    <recommendedName>
        <fullName evidence="9">Threonylcarbamoyl-AMP synthase</fullName>
        <shortName evidence="9">TC-AMP synthase</shortName>
        <ecNumber evidence="9">2.7.7.87</ecNumber>
    </recommendedName>
    <alternativeName>
        <fullName evidence="9">L-threonylcarbamoyladenylate synthase</fullName>
    </alternativeName>
    <alternativeName>
        <fullName evidence="9">t(6)A37 threonylcarbamoyladenosine biosynthesis protein TsaC</fullName>
    </alternativeName>
    <alternativeName>
        <fullName evidence="9">tRNA threonylcarbamoyladenosine biosynthesis protein TsaC</fullName>
    </alternativeName>
</protein>
<dbReference type="SUPFAM" id="SSF55821">
    <property type="entry name" value="YrdC/RibB"/>
    <property type="match status" value="1"/>
</dbReference>
<evidence type="ECO:0000256" key="6">
    <source>
        <dbReference type="ARBA" id="ARBA00022741"/>
    </source>
</evidence>
<keyword evidence="5 9" id="KW-0548">Nucleotidyltransferase</keyword>
<dbReference type="PANTHER" id="PTHR17490">
    <property type="entry name" value="SUA5"/>
    <property type="match status" value="1"/>
</dbReference>
<comment type="caution">
    <text evidence="11">The sequence shown here is derived from an EMBL/GenBank/DDBJ whole genome shotgun (WGS) entry which is preliminary data.</text>
</comment>
<dbReference type="RefSeq" id="WP_343817376.1">
    <property type="nucleotide sequence ID" value="NZ_BAAAFA010000006.1"/>
</dbReference>
<evidence type="ECO:0000313" key="12">
    <source>
        <dbReference type="Proteomes" id="UP001500021"/>
    </source>
</evidence>
<keyword evidence="12" id="KW-1185">Reference proteome</keyword>
<feature type="domain" description="YrdC-like" evidence="10">
    <location>
        <begin position="7"/>
        <end position="190"/>
    </location>
</feature>
<dbReference type="EC" id="2.7.7.87" evidence="9"/>
<dbReference type="NCBIfam" id="TIGR00057">
    <property type="entry name" value="L-threonylcarbamoyladenylate synthase"/>
    <property type="match status" value="1"/>
</dbReference>
<dbReference type="EMBL" id="BAAAFA010000006">
    <property type="protein sequence ID" value="GAA0818320.1"/>
    <property type="molecule type" value="Genomic_DNA"/>
</dbReference>
<dbReference type="HAMAP" id="MF_01852">
    <property type="entry name" value="TsaC"/>
    <property type="match status" value="1"/>
</dbReference>
<keyword evidence="2 9" id="KW-0963">Cytoplasm</keyword>
<dbReference type="Pfam" id="PF01300">
    <property type="entry name" value="Sua5_yciO_yrdC"/>
    <property type="match status" value="1"/>
</dbReference>
<keyword evidence="4 9" id="KW-0819">tRNA processing</keyword>
<evidence type="ECO:0000256" key="3">
    <source>
        <dbReference type="ARBA" id="ARBA00022679"/>
    </source>
</evidence>
<name>A0ABP3WHS2_9GAMM</name>
<keyword evidence="7 9" id="KW-0067">ATP-binding</keyword>
<evidence type="ECO:0000256" key="9">
    <source>
        <dbReference type="HAMAP-Rule" id="MF_01852"/>
    </source>
</evidence>
<accession>A0ABP3WHS2</accession>
<comment type="catalytic activity">
    <reaction evidence="8 9">
        <text>L-threonine + hydrogencarbonate + ATP = L-threonylcarbamoyladenylate + diphosphate + H2O</text>
        <dbReference type="Rhea" id="RHEA:36407"/>
        <dbReference type="ChEBI" id="CHEBI:15377"/>
        <dbReference type="ChEBI" id="CHEBI:17544"/>
        <dbReference type="ChEBI" id="CHEBI:30616"/>
        <dbReference type="ChEBI" id="CHEBI:33019"/>
        <dbReference type="ChEBI" id="CHEBI:57926"/>
        <dbReference type="ChEBI" id="CHEBI:73682"/>
        <dbReference type="EC" id="2.7.7.87"/>
    </reaction>
</comment>
<organism evidence="11 12">
    <name type="scientific">Colwellia asteriadis</name>
    <dbReference type="NCBI Taxonomy" id="517723"/>
    <lineage>
        <taxon>Bacteria</taxon>
        <taxon>Pseudomonadati</taxon>
        <taxon>Pseudomonadota</taxon>
        <taxon>Gammaproteobacteria</taxon>
        <taxon>Alteromonadales</taxon>
        <taxon>Colwelliaceae</taxon>
        <taxon>Colwellia</taxon>
    </lineage>
</organism>
<dbReference type="PROSITE" id="PS51163">
    <property type="entry name" value="YRDC"/>
    <property type="match status" value="1"/>
</dbReference>
<reference evidence="12" key="1">
    <citation type="journal article" date="2019" name="Int. J. Syst. Evol. Microbiol.">
        <title>The Global Catalogue of Microorganisms (GCM) 10K type strain sequencing project: providing services to taxonomists for standard genome sequencing and annotation.</title>
        <authorList>
            <consortium name="The Broad Institute Genomics Platform"/>
            <consortium name="The Broad Institute Genome Sequencing Center for Infectious Disease"/>
            <person name="Wu L."/>
            <person name="Ma J."/>
        </authorList>
    </citation>
    <scope>NUCLEOTIDE SEQUENCE [LARGE SCALE GENOMIC DNA]</scope>
    <source>
        <strain evidence="12">JCM 15608</strain>
    </source>
</reference>
<keyword evidence="6 9" id="KW-0547">Nucleotide-binding</keyword>
<dbReference type="PANTHER" id="PTHR17490:SF18">
    <property type="entry name" value="THREONYLCARBAMOYL-AMP SYNTHASE"/>
    <property type="match status" value="1"/>
</dbReference>
<comment type="function">
    <text evidence="9">Required for the formation of a threonylcarbamoyl group on adenosine at position 37 (t(6)A37) in tRNAs that read codons beginning with adenine. Catalyzes the conversion of L-threonine, HCO(3)(-)/CO(2) and ATP to give threonylcarbamoyl-AMP (TC-AMP) as the acyladenylate intermediate, with the release of diphosphate.</text>
</comment>
<comment type="similarity">
    <text evidence="9">Belongs to the SUA5 family. TsaC subfamily.</text>
</comment>
<evidence type="ECO:0000259" key="10">
    <source>
        <dbReference type="PROSITE" id="PS51163"/>
    </source>
</evidence>
<dbReference type="Gene3D" id="3.90.870.10">
    <property type="entry name" value="DHBP synthase"/>
    <property type="match status" value="1"/>
</dbReference>
<evidence type="ECO:0000256" key="1">
    <source>
        <dbReference type="ARBA" id="ARBA00004496"/>
    </source>
</evidence>
<evidence type="ECO:0000256" key="8">
    <source>
        <dbReference type="ARBA" id="ARBA00048366"/>
    </source>
</evidence>
<evidence type="ECO:0000256" key="7">
    <source>
        <dbReference type="ARBA" id="ARBA00022840"/>
    </source>
</evidence>
<evidence type="ECO:0000256" key="4">
    <source>
        <dbReference type="ARBA" id="ARBA00022694"/>
    </source>
</evidence>
<evidence type="ECO:0000256" key="5">
    <source>
        <dbReference type="ARBA" id="ARBA00022695"/>
    </source>
</evidence>
<gene>
    <name evidence="9" type="primary">tsaC</name>
    <name evidence="11" type="ORF">GCM10009111_20870</name>
</gene>